<feature type="domain" description="CENP-V/GFA" evidence="5">
    <location>
        <begin position="5"/>
        <end position="116"/>
    </location>
</feature>
<dbReference type="Pfam" id="PF04828">
    <property type="entry name" value="GFA"/>
    <property type="match status" value="1"/>
</dbReference>
<keyword evidence="7" id="KW-1185">Reference proteome</keyword>
<comment type="similarity">
    <text evidence="1">Belongs to the Gfa family.</text>
</comment>
<evidence type="ECO:0000256" key="3">
    <source>
        <dbReference type="ARBA" id="ARBA00022833"/>
    </source>
</evidence>
<evidence type="ECO:0000259" key="5">
    <source>
        <dbReference type="PROSITE" id="PS51891"/>
    </source>
</evidence>
<sequence length="132" mass="14382">MADLRTGQCLCGNVTYRAEGLRDIWYCHCRQCRHVTGHYMAACRTGNGELDWDGLISWTPHSGSSELARCRQCGTPLFWRQRAGKTISVLAGSLDDTAGLATPGHIFTAEKGDYYDVTDGLPAWPGQPSGGC</sequence>
<dbReference type="Proteomes" id="UP000092698">
    <property type="component" value="Chromosome"/>
</dbReference>
<keyword evidence="4" id="KW-0456">Lyase</keyword>
<evidence type="ECO:0000313" key="7">
    <source>
        <dbReference type="Proteomes" id="UP000092698"/>
    </source>
</evidence>
<dbReference type="GO" id="GO:0016846">
    <property type="term" value="F:carbon-sulfur lyase activity"/>
    <property type="evidence" value="ECO:0007669"/>
    <property type="project" value="InterPro"/>
</dbReference>
<dbReference type="PROSITE" id="PS51891">
    <property type="entry name" value="CENP_V_GFA"/>
    <property type="match status" value="1"/>
</dbReference>
<dbReference type="AlphaFoldDB" id="A0A1C7D4R8"/>
<dbReference type="OrthoDB" id="7186766at2"/>
<organism evidence="6 7">
    <name type="scientific">Paraurantiacibacter namhicola</name>
    <dbReference type="NCBI Taxonomy" id="645517"/>
    <lineage>
        <taxon>Bacteria</taxon>
        <taxon>Pseudomonadati</taxon>
        <taxon>Pseudomonadota</taxon>
        <taxon>Alphaproteobacteria</taxon>
        <taxon>Sphingomonadales</taxon>
        <taxon>Erythrobacteraceae</taxon>
        <taxon>Paraurantiacibacter</taxon>
    </lineage>
</organism>
<dbReference type="Gene3D" id="3.90.1590.10">
    <property type="entry name" value="glutathione-dependent formaldehyde- activating enzyme (gfa)"/>
    <property type="match status" value="1"/>
</dbReference>
<name>A0A1C7D4R8_9SPHN</name>
<proteinExistence type="inferred from homology"/>
<keyword evidence="3" id="KW-0862">Zinc</keyword>
<evidence type="ECO:0000256" key="2">
    <source>
        <dbReference type="ARBA" id="ARBA00022723"/>
    </source>
</evidence>
<evidence type="ECO:0000313" key="6">
    <source>
        <dbReference type="EMBL" id="ANU06454.1"/>
    </source>
</evidence>
<dbReference type="SUPFAM" id="SSF51316">
    <property type="entry name" value="Mss4-like"/>
    <property type="match status" value="1"/>
</dbReference>
<evidence type="ECO:0000256" key="4">
    <source>
        <dbReference type="ARBA" id="ARBA00023239"/>
    </source>
</evidence>
<dbReference type="RefSeq" id="WP_067784634.1">
    <property type="nucleotide sequence ID" value="NZ_CP016545.1"/>
</dbReference>
<dbReference type="KEGG" id="anh:A6F65_00126"/>
<dbReference type="InterPro" id="IPR011057">
    <property type="entry name" value="Mss4-like_sf"/>
</dbReference>
<accession>A0A1C7D4R8</accession>
<dbReference type="STRING" id="645517.A6F65_00126"/>
<dbReference type="GO" id="GO:0046872">
    <property type="term" value="F:metal ion binding"/>
    <property type="evidence" value="ECO:0007669"/>
    <property type="project" value="UniProtKB-KW"/>
</dbReference>
<evidence type="ECO:0000256" key="1">
    <source>
        <dbReference type="ARBA" id="ARBA00005495"/>
    </source>
</evidence>
<dbReference type="InterPro" id="IPR006913">
    <property type="entry name" value="CENP-V/GFA"/>
</dbReference>
<dbReference type="PANTHER" id="PTHR33337">
    <property type="entry name" value="GFA DOMAIN-CONTAINING PROTEIN"/>
    <property type="match status" value="1"/>
</dbReference>
<dbReference type="EMBL" id="CP016545">
    <property type="protein sequence ID" value="ANU06454.1"/>
    <property type="molecule type" value="Genomic_DNA"/>
</dbReference>
<gene>
    <name evidence="6" type="ORF">A6F65_00126</name>
</gene>
<protein>
    <submittedName>
        <fullName evidence="6">Glutathione-dependent formaldehyde-activating enzyme</fullName>
    </submittedName>
</protein>
<dbReference type="PANTHER" id="PTHR33337:SF40">
    <property type="entry name" value="CENP-V_GFA DOMAIN-CONTAINING PROTEIN-RELATED"/>
    <property type="match status" value="1"/>
</dbReference>
<reference evidence="6 7" key="1">
    <citation type="submission" date="2016-07" db="EMBL/GenBank/DDBJ databases">
        <title>Complete genome sequence of Altererythrobacter namhicola JCM 16345T, containing esterase-encoding genes.</title>
        <authorList>
            <person name="Cheng H."/>
            <person name="Wu Y.-H."/>
            <person name="Jian S.-L."/>
            <person name="Huo Y.-Y."/>
            <person name="Wang C.-S."/>
            <person name="Xu X.-W."/>
        </authorList>
    </citation>
    <scope>NUCLEOTIDE SEQUENCE [LARGE SCALE GENOMIC DNA]</scope>
    <source>
        <strain evidence="6 7">JCM 16345</strain>
    </source>
</reference>
<keyword evidence="2" id="KW-0479">Metal-binding</keyword>